<dbReference type="InterPro" id="IPR051640">
    <property type="entry name" value="GRB10-interact_GYF"/>
</dbReference>
<dbReference type="CDD" id="cd22249">
    <property type="entry name" value="UDM1_RNF168_RNF169-like"/>
    <property type="match status" value="1"/>
</dbReference>
<dbReference type="OrthoDB" id="48509at2759"/>
<feature type="compositionally biased region" description="Basic and acidic residues" evidence="1">
    <location>
        <begin position="151"/>
        <end position="171"/>
    </location>
</feature>
<feature type="compositionally biased region" description="Low complexity" evidence="1">
    <location>
        <begin position="86"/>
        <end position="95"/>
    </location>
</feature>
<protein>
    <recommendedName>
        <fullName evidence="2">GYF domain-containing protein</fullName>
    </recommendedName>
</protein>
<feature type="region of interest" description="Disordered" evidence="1">
    <location>
        <begin position="667"/>
        <end position="900"/>
    </location>
</feature>
<feature type="compositionally biased region" description="Low complexity" evidence="1">
    <location>
        <begin position="1053"/>
        <end position="1093"/>
    </location>
</feature>
<dbReference type="Gene3D" id="3.30.1490.40">
    <property type="match status" value="1"/>
</dbReference>
<reference evidence="3" key="1">
    <citation type="submission" date="2022-01" db="EMBL/GenBank/DDBJ databases">
        <authorList>
            <person name="King R."/>
        </authorList>
    </citation>
    <scope>NUCLEOTIDE SEQUENCE</scope>
</reference>
<dbReference type="PROSITE" id="PS50829">
    <property type="entry name" value="GYF"/>
    <property type="match status" value="1"/>
</dbReference>
<feature type="compositionally biased region" description="Polar residues" evidence="1">
    <location>
        <begin position="1103"/>
        <end position="1114"/>
    </location>
</feature>
<feature type="compositionally biased region" description="Basic and acidic residues" evidence="1">
    <location>
        <begin position="213"/>
        <end position="222"/>
    </location>
</feature>
<feature type="region of interest" description="Disordered" evidence="1">
    <location>
        <begin position="80"/>
        <end position="370"/>
    </location>
</feature>
<dbReference type="GO" id="GO:0005829">
    <property type="term" value="C:cytosol"/>
    <property type="evidence" value="ECO:0007669"/>
    <property type="project" value="TreeGrafter"/>
</dbReference>
<evidence type="ECO:0000256" key="1">
    <source>
        <dbReference type="SAM" id="MobiDB-lite"/>
    </source>
</evidence>
<feature type="domain" description="GYF" evidence="2">
    <location>
        <begin position="424"/>
        <end position="472"/>
    </location>
</feature>
<evidence type="ECO:0000313" key="4">
    <source>
        <dbReference type="Proteomes" id="UP001153737"/>
    </source>
</evidence>
<proteinExistence type="predicted"/>
<dbReference type="PANTHER" id="PTHR14445:SF36">
    <property type="entry name" value="FI03272P-RELATED"/>
    <property type="match status" value="1"/>
</dbReference>
<dbReference type="PANTHER" id="PTHR14445">
    <property type="entry name" value="GRB10 INTERACTING GYF PROTEIN"/>
    <property type="match status" value="1"/>
</dbReference>
<keyword evidence="4" id="KW-1185">Reference proteome</keyword>
<dbReference type="AlphaFoldDB" id="A0A9P0DSF3"/>
<evidence type="ECO:0000313" key="3">
    <source>
        <dbReference type="EMBL" id="CAH1173798.1"/>
    </source>
</evidence>
<gene>
    <name evidence="3" type="ORF">PHAECO_LOCUS9845</name>
</gene>
<reference evidence="3" key="2">
    <citation type="submission" date="2022-10" db="EMBL/GenBank/DDBJ databases">
        <authorList>
            <consortium name="ENA_rothamsted_submissions"/>
            <consortium name="culmorum"/>
            <person name="King R."/>
        </authorList>
    </citation>
    <scope>NUCLEOTIDE SEQUENCE</scope>
</reference>
<dbReference type="Proteomes" id="UP001153737">
    <property type="component" value="Chromosome 6"/>
</dbReference>
<feature type="region of interest" description="Disordered" evidence="1">
    <location>
        <begin position="995"/>
        <end position="1114"/>
    </location>
</feature>
<feature type="compositionally biased region" description="Polar residues" evidence="1">
    <location>
        <begin position="718"/>
        <end position="766"/>
    </location>
</feature>
<feature type="compositionally biased region" description="Polar residues" evidence="1">
    <location>
        <begin position="667"/>
        <end position="690"/>
    </location>
</feature>
<feature type="compositionally biased region" description="Basic and acidic residues" evidence="1">
    <location>
        <begin position="770"/>
        <end position="900"/>
    </location>
</feature>
<dbReference type="SUPFAM" id="SSF55277">
    <property type="entry name" value="GYF domain"/>
    <property type="match status" value="1"/>
</dbReference>
<feature type="compositionally biased region" description="Low complexity" evidence="1">
    <location>
        <begin position="695"/>
        <end position="717"/>
    </location>
</feature>
<evidence type="ECO:0000259" key="2">
    <source>
        <dbReference type="PROSITE" id="PS50829"/>
    </source>
</evidence>
<sequence>MTDSMNFGPDWIRNLSSEGSTGGGISGGAKYQLADYRYGREEMLALFDRNSKPPINLSNFKGLYSETSLLPLALLPTSEEERGWQGRPTTLTGPPRGRGGSLERGGRAPRGRGTYQYGRPSGYDGGWGNGDQPEWSPRKEYGNQRTMSLDNWRRAKANEEDDGWRNMEKYKGQQWGRSSSWRGEGESEERTGPPPERGGRTGWSERGGMPGRKSWDNEDHLPEWATENPMESGGTFDERGAFHGSDDEQADGKPPYKRDTGLHKSTSQQHIISRTQPPPLSSSKSTTSLVRVDDSSRKREVSSTEREEDVKLTHEHSMPVERNKSVPKVPEKIDKDTTVRETVTSRSPPTLEERHSVVPNGPAREMPRPDDRDFERLQEDFVLKLVVDEEVPKHMQQPQHPQQPIGNLEVGSIQPPPNLVAPPIDKWFYQDPQGHMQGPFSHLEMAEWYKAGYFSNQLKVRRPCDERFFLLGELITLCGGANPFQSAVRFPVLKNDVTEMADPDLLKFQYLSQMAAYKQAQARMLPEPWSAITLQQQELAAQRLMVQQQQVPQDLQYLQQPQAANPLMHMINQMQQANKLPGQGVADKPPQGLPGGLDPHLQLHMGNILSMQSRLPASNMVPSLPAGFTSNLSNNMQPDGLAAGMSGLQPPGGLPLGGIQTNVPVSIGGSINIQRPTSHASVDQMGSSQAEDPISSLLKQLQQQKQQSQQADSLWQQNSFPSNHSPPQWQSQNEIPMSMWDIQNSGTPSPILTPSEKLQQAIQGKSNAIKPDKPKEIKKEEPSAKELKKKKELDEKQAKKDAEEKRRQEQKKIEADRKAAEEKRKKEEERIKRELEKAKKEAEEKRMRELEEKRRLKEQRKLEEEAKKKTDEQRRMEEEKLRQELQERESRRHDEEKRLQQEQIRMAKAAPWSQPNANSGMSLTEIQKAEKERKAIDQAIQIQRMQEKEYQQQQAQPEKPLSGIQLNWANKPVETRKVKSLAEIQAEEQERLAKQVAESRLQKEKEPAPVTNNAGNIWNGQNLTWSSPPPTNSQWLPSSAGFWDDSSSRHVSNKPSSVTKSNSTSTLSTNAKQAQAPKQQQQAQKQQSKQQNSKPRKEEQGKTNHNNNNGPSTDEFTDWCFNTLSNISTNVDIPTFVTFLRDIESAFDVREYVKEYLGESNATHQFASNFLEKRRSFRPRNNAHKDDMCSPAPAITPSSQHSTEFQEVKGKNKKIKKSKMFKVDARILGFNVTSAPDRINVGDRDYGDNS</sequence>
<organism evidence="3 4">
    <name type="scientific">Phaedon cochleariae</name>
    <name type="common">Mustard beetle</name>
    <dbReference type="NCBI Taxonomy" id="80249"/>
    <lineage>
        <taxon>Eukaryota</taxon>
        <taxon>Metazoa</taxon>
        <taxon>Ecdysozoa</taxon>
        <taxon>Arthropoda</taxon>
        <taxon>Hexapoda</taxon>
        <taxon>Insecta</taxon>
        <taxon>Pterygota</taxon>
        <taxon>Neoptera</taxon>
        <taxon>Endopterygota</taxon>
        <taxon>Coleoptera</taxon>
        <taxon>Polyphaga</taxon>
        <taxon>Cucujiformia</taxon>
        <taxon>Chrysomeloidea</taxon>
        <taxon>Chrysomelidae</taxon>
        <taxon>Chrysomelinae</taxon>
        <taxon>Chrysomelini</taxon>
        <taxon>Phaedon</taxon>
    </lineage>
</organism>
<dbReference type="Pfam" id="PF02213">
    <property type="entry name" value="GYF"/>
    <property type="match status" value="1"/>
</dbReference>
<name>A0A9P0DSF3_PHACE</name>
<dbReference type="InterPro" id="IPR035445">
    <property type="entry name" value="GYF-like_dom_sf"/>
</dbReference>
<dbReference type="SMART" id="SM00444">
    <property type="entry name" value="GYF"/>
    <property type="match status" value="1"/>
</dbReference>
<accession>A0A9P0DSF3</accession>
<feature type="compositionally biased region" description="Basic and acidic residues" evidence="1">
    <location>
        <begin position="291"/>
        <end position="339"/>
    </location>
</feature>
<feature type="compositionally biased region" description="Polar residues" evidence="1">
    <location>
        <begin position="263"/>
        <end position="275"/>
    </location>
</feature>
<dbReference type="CDD" id="cd00072">
    <property type="entry name" value="GYF"/>
    <property type="match status" value="1"/>
</dbReference>
<dbReference type="EMBL" id="OU896712">
    <property type="protein sequence ID" value="CAH1173798.1"/>
    <property type="molecule type" value="Genomic_DNA"/>
</dbReference>
<feature type="compositionally biased region" description="Polar residues" evidence="1">
    <location>
        <begin position="1010"/>
        <end position="1037"/>
    </location>
</feature>
<feature type="compositionally biased region" description="Basic and acidic residues" evidence="1">
    <location>
        <begin position="236"/>
        <end position="262"/>
    </location>
</feature>
<dbReference type="InterPro" id="IPR003169">
    <property type="entry name" value="GYF"/>
</dbReference>
<feature type="region of interest" description="Disordered" evidence="1">
    <location>
        <begin position="947"/>
        <end position="967"/>
    </location>
</feature>